<dbReference type="Proteomes" id="UP001596166">
    <property type="component" value="Unassembled WGS sequence"/>
</dbReference>
<proteinExistence type="predicted"/>
<protein>
    <submittedName>
        <fullName evidence="1">Uncharacterized protein</fullName>
    </submittedName>
</protein>
<accession>A0ABW0GEZ4</accession>
<name>A0ABW0GEZ4_9PROT</name>
<gene>
    <name evidence="1" type="ORF">ACFPMG_24405</name>
</gene>
<comment type="caution">
    <text evidence="1">The sequence shown here is derived from an EMBL/GenBank/DDBJ whole genome shotgun (WGS) entry which is preliminary data.</text>
</comment>
<dbReference type="RefSeq" id="WP_376997827.1">
    <property type="nucleotide sequence ID" value="NZ_JBHSLC010000081.1"/>
</dbReference>
<sequence>MATNIRLIVAEKIRNARKPLTVTKVKLAAEGGKHTMTIGRYKTAIPDQTKRYAIFCYGRNVLPHRREMFFRSAADATVWLIDFCGGQRLRQELNL</sequence>
<dbReference type="EMBL" id="JBHSLC010000081">
    <property type="protein sequence ID" value="MFC5358133.1"/>
    <property type="molecule type" value="Genomic_DNA"/>
</dbReference>
<reference evidence="2" key="1">
    <citation type="journal article" date="2019" name="Int. J. Syst. Evol. Microbiol.">
        <title>The Global Catalogue of Microorganisms (GCM) 10K type strain sequencing project: providing services to taxonomists for standard genome sequencing and annotation.</title>
        <authorList>
            <consortium name="The Broad Institute Genomics Platform"/>
            <consortium name="The Broad Institute Genome Sequencing Center for Infectious Disease"/>
            <person name="Wu L."/>
            <person name="Ma J."/>
        </authorList>
    </citation>
    <scope>NUCLEOTIDE SEQUENCE [LARGE SCALE GENOMIC DNA]</scope>
    <source>
        <strain evidence="2">CCUG 58760</strain>
    </source>
</reference>
<evidence type="ECO:0000313" key="2">
    <source>
        <dbReference type="Proteomes" id="UP001596166"/>
    </source>
</evidence>
<evidence type="ECO:0000313" key="1">
    <source>
        <dbReference type="EMBL" id="MFC5358133.1"/>
    </source>
</evidence>
<organism evidence="1 2">
    <name type="scientific">Azospirillum himalayense</name>
    <dbReference type="NCBI Taxonomy" id="654847"/>
    <lineage>
        <taxon>Bacteria</taxon>
        <taxon>Pseudomonadati</taxon>
        <taxon>Pseudomonadota</taxon>
        <taxon>Alphaproteobacteria</taxon>
        <taxon>Rhodospirillales</taxon>
        <taxon>Azospirillaceae</taxon>
        <taxon>Azospirillum</taxon>
    </lineage>
</organism>
<keyword evidence="2" id="KW-1185">Reference proteome</keyword>